<dbReference type="EMBL" id="LWAE01000010">
    <property type="protein sequence ID" value="KZL89207.1"/>
    <property type="molecule type" value="Genomic_DNA"/>
</dbReference>
<evidence type="ECO:0000256" key="2">
    <source>
        <dbReference type="ARBA" id="ARBA00007317"/>
    </source>
</evidence>
<feature type="domain" description="Peripheral subunit-binding (PSBD)" evidence="8">
    <location>
        <begin position="129"/>
        <end position="166"/>
    </location>
</feature>
<dbReference type="STRING" id="1121326.CLMAG_54250"/>
<evidence type="ECO:0000313" key="10">
    <source>
        <dbReference type="Proteomes" id="UP000076603"/>
    </source>
</evidence>
<dbReference type="PATRIC" id="fig|1121326.3.peg.5494"/>
<dbReference type="Pfam" id="PF02817">
    <property type="entry name" value="E3_binding"/>
    <property type="match status" value="2"/>
</dbReference>
<dbReference type="GO" id="GO:0031405">
    <property type="term" value="F:lipoic acid binding"/>
    <property type="evidence" value="ECO:0007669"/>
    <property type="project" value="TreeGrafter"/>
</dbReference>
<comment type="cofactor">
    <cofactor evidence="1 6">
        <name>(R)-lipoate</name>
        <dbReference type="ChEBI" id="CHEBI:83088"/>
    </cofactor>
</comment>
<dbReference type="CDD" id="cd06849">
    <property type="entry name" value="lipoyl_domain"/>
    <property type="match status" value="1"/>
</dbReference>
<evidence type="ECO:0000256" key="3">
    <source>
        <dbReference type="ARBA" id="ARBA00022679"/>
    </source>
</evidence>
<comment type="caution">
    <text evidence="9">The sequence shown here is derived from an EMBL/GenBank/DDBJ whole genome shotgun (WGS) entry which is preliminary data.</text>
</comment>
<dbReference type="PROSITE" id="PS51826">
    <property type="entry name" value="PSBD"/>
    <property type="match status" value="2"/>
</dbReference>
<evidence type="ECO:0000256" key="4">
    <source>
        <dbReference type="ARBA" id="ARBA00022823"/>
    </source>
</evidence>
<dbReference type="EC" id="2.3.1.-" evidence="6"/>
<keyword evidence="4 6" id="KW-0450">Lipoyl</keyword>
<organism evidence="9 10">
    <name type="scientific">Clostridium magnum DSM 2767</name>
    <dbReference type="NCBI Taxonomy" id="1121326"/>
    <lineage>
        <taxon>Bacteria</taxon>
        <taxon>Bacillati</taxon>
        <taxon>Bacillota</taxon>
        <taxon>Clostridia</taxon>
        <taxon>Eubacteriales</taxon>
        <taxon>Clostridiaceae</taxon>
        <taxon>Clostridium</taxon>
    </lineage>
</organism>
<sequence length="458" mass="49695">MATKVIMPKQGLQMTEGTITRWIIAEGGKVEVDQPLFEMETDKLTIEITAPASGTLLKIVKGEGDVVPITETIAVIGEPGEDYSSLLGDAVQANIEPAEALKEEAQKSATAEVTVSDKVINRDPSERVFITPRAKTTAAEKEIDYLEIYGTGPEGLIIERDILAYIEEAAKNKIRISPVAAKIAKENNIDLSLVTGTGVSGRVMKEDVEKFLEAKATEVVNTTEESLPSAKTSGRKGTIVPCKGMRKVISDRMMESLHGMAQANHRMKVDMTEAIKLREQLKKAGIKVSFNDILTKVVSKALIEFPYMNSSMVEEGILLKDYVNMGLAVSVPNGLIVPNIKDADLMSLPEIAAASADIIQKALNGKLGPDEYTNGTFTISNLGMFDIDVFTAIINPPESGILAVGKIEKTPVVEGDNIVIKPLLTLSLTYDHRTIDGALAAQFLQRIKQLLMNPYLLL</sequence>
<dbReference type="InterPro" id="IPR050743">
    <property type="entry name" value="2-oxoacid_DH_E2_comp"/>
</dbReference>
<dbReference type="PROSITE" id="PS50968">
    <property type="entry name" value="BIOTINYL_LIPOYL"/>
    <property type="match status" value="1"/>
</dbReference>
<dbReference type="InterPro" id="IPR001078">
    <property type="entry name" value="2-oxoacid_DH_actylTfrase"/>
</dbReference>
<keyword evidence="3 6" id="KW-0808">Transferase</keyword>
<keyword evidence="5 6" id="KW-0012">Acyltransferase</keyword>
<dbReference type="PANTHER" id="PTHR43178">
    <property type="entry name" value="DIHYDROLIPOAMIDE ACETYLTRANSFERASE COMPONENT OF PYRUVATE DEHYDROGENASE COMPLEX"/>
    <property type="match status" value="1"/>
</dbReference>
<dbReference type="RefSeq" id="WP_066629667.1">
    <property type="nucleotide sequence ID" value="NZ_FQXL01000057.1"/>
</dbReference>
<accession>A0A162QZT7</accession>
<dbReference type="Gene3D" id="2.40.50.100">
    <property type="match status" value="1"/>
</dbReference>
<comment type="similarity">
    <text evidence="2 6">Belongs to the 2-oxoacid dehydrogenase family.</text>
</comment>
<dbReference type="SUPFAM" id="SSF47005">
    <property type="entry name" value="Peripheral subunit-binding domain of 2-oxo acid dehydrogenase complex"/>
    <property type="match status" value="2"/>
</dbReference>
<evidence type="ECO:0000313" key="9">
    <source>
        <dbReference type="EMBL" id="KZL89207.1"/>
    </source>
</evidence>
<dbReference type="InterPro" id="IPR004167">
    <property type="entry name" value="PSBD"/>
</dbReference>
<feature type="domain" description="Peripheral subunit-binding (PSBD)" evidence="8">
    <location>
        <begin position="175"/>
        <end position="212"/>
    </location>
</feature>
<dbReference type="Gene3D" id="3.30.559.10">
    <property type="entry name" value="Chloramphenicol acetyltransferase-like domain"/>
    <property type="match status" value="1"/>
</dbReference>
<evidence type="ECO:0000259" key="8">
    <source>
        <dbReference type="PROSITE" id="PS51826"/>
    </source>
</evidence>
<keyword evidence="10" id="KW-1185">Reference proteome</keyword>
<feature type="domain" description="Lipoyl-binding" evidence="7">
    <location>
        <begin position="2"/>
        <end position="77"/>
    </location>
</feature>
<dbReference type="SUPFAM" id="SSF52777">
    <property type="entry name" value="CoA-dependent acyltransferases"/>
    <property type="match status" value="1"/>
</dbReference>
<evidence type="ECO:0000256" key="6">
    <source>
        <dbReference type="RuleBase" id="RU003423"/>
    </source>
</evidence>
<dbReference type="OrthoDB" id="9805770at2"/>
<proteinExistence type="inferred from homology"/>
<evidence type="ECO:0000256" key="5">
    <source>
        <dbReference type="ARBA" id="ARBA00023315"/>
    </source>
</evidence>
<dbReference type="GO" id="GO:0016407">
    <property type="term" value="F:acetyltransferase activity"/>
    <property type="evidence" value="ECO:0007669"/>
    <property type="project" value="TreeGrafter"/>
</dbReference>
<dbReference type="InterPro" id="IPR023213">
    <property type="entry name" value="CAT-like_dom_sf"/>
</dbReference>
<keyword evidence="9" id="KW-0670">Pyruvate</keyword>
<dbReference type="Pfam" id="PF00364">
    <property type="entry name" value="Biotin_lipoyl"/>
    <property type="match status" value="1"/>
</dbReference>
<dbReference type="Gene3D" id="4.10.320.10">
    <property type="entry name" value="E3-binding domain"/>
    <property type="match status" value="2"/>
</dbReference>
<evidence type="ECO:0000256" key="1">
    <source>
        <dbReference type="ARBA" id="ARBA00001938"/>
    </source>
</evidence>
<reference evidence="9 10" key="1">
    <citation type="submission" date="2016-04" db="EMBL/GenBank/DDBJ databases">
        <title>Genome sequence of Clostridium magnum DSM 2767.</title>
        <authorList>
            <person name="Poehlein A."/>
            <person name="Uhlig R."/>
            <person name="Fischer R."/>
            <person name="Bahl H."/>
            <person name="Daniel R."/>
        </authorList>
    </citation>
    <scope>NUCLEOTIDE SEQUENCE [LARGE SCALE GENOMIC DNA]</scope>
    <source>
        <strain evidence="9 10">DSM 2767</strain>
    </source>
</reference>
<dbReference type="GO" id="GO:0005737">
    <property type="term" value="C:cytoplasm"/>
    <property type="evidence" value="ECO:0007669"/>
    <property type="project" value="TreeGrafter"/>
</dbReference>
<dbReference type="SUPFAM" id="SSF51230">
    <property type="entry name" value="Single hybrid motif"/>
    <property type="match status" value="1"/>
</dbReference>
<dbReference type="InterPro" id="IPR000089">
    <property type="entry name" value="Biotin_lipoyl"/>
</dbReference>
<gene>
    <name evidence="9" type="primary">pdhC_3</name>
    <name evidence="9" type="ORF">CLMAG_54250</name>
</gene>
<dbReference type="PANTHER" id="PTHR43178:SF5">
    <property type="entry name" value="LIPOAMIDE ACYLTRANSFERASE COMPONENT OF BRANCHED-CHAIN ALPHA-KETO ACID DEHYDROGENASE COMPLEX, MITOCHONDRIAL"/>
    <property type="match status" value="1"/>
</dbReference>
<evidence type="ECO:0000259" key="7">
    <source>
        <dbReference type="PROSITE" id="PS50968"/>
    </source>
</evidence>
<dbReference type="InterPro" id="IPR011053">
    <property type="entry name" value="Single_hybrid_motif"/>
</dbReference>
<dbReference type="AlphaFoldDB" id="A0A162QZT7"/>
<dbReference type="Pfam" id="PF00198">
    <property type="entry name" value="2-oxoacid_dh"/>
    <property type="match status" value="1"/>
</dbReference>
<name>A0A162QZT7_9CLOT</name>
<dbReference type="Proteomes" id="UP000076603">
    <property type="component" value="Unassembled WGS sequence"/>
</dbReference>
<protein>
    <recommendedName>
        <fullName evidence="6">Dihydrolipoamide acetyltransferase component of pyruvate dehydrogenase complex</fullName>
        <ecNumber evidence="6">2.3.1.-</ecNumber>
    </recommendedName>
</protein>
<dbReference type="InterPro" id="IPR036625">
    <property type="entry name" value="E3-bd_dom_sf"/>
</dbReference>